<keyword evidence="2" id="KW-1185">Reference proteome</keyword>
<dbReference type="EMBL" id="MASI01000004">
    <property type="protein sequence ID" value="ODA67103.1"/>
    <property type="molecule type" value="Genomic_DNA"/>
</dbReference>
<gene>
    <name evidence="1" type="ORF">A7A08_01849</name>
</gene>
<dbReference type="STRING" id="1177755.A7A08_01849"/>
<evidence type="ECO:0000313" key="2">
    <source>
        <dbReference type="Proteomes" id="UP000095087"/>
    </source>
</evidence>
<reference evidence="1 2" key="1">
    <citation type="submission" date="2016-07" db="EMBL/GenBank/DDBJ databases">
        <title>Draft genome sequence of Methyloligella halotolerans C2T (VKM B-2706T=CCUG 61687T=DSM 25045T), a halotolerant polyhydroxybutyrate accumulating methylotroph.</title>
        <authorList>
            <person name="Vasilenko O.V."/>
            <person name="Doronina N.V."/>
            <person name="Poroshina M.N."/>
            <person name="Tarlachkov S.V."/>
            <person name="Trotsenko Y.A."/>
        </authorList>
    </citation>
    <scope>NUCLEOTIDE SEQUENCE [LARGE SCALE GENOMIC DNA]</scope>
    <source>
        <strain evidence="1 2">VKM B-2706</strain>
    </source>
</reference>
<sequence>MKNFVQPGNTITVPAPTAVASGDGVLVGSLFGVANYDAAPGEAVEIDAIGVFDLPKAEEAIDLGDASIGTTPTATSRQSLKEIPLLVPQSRMPPRRTRWCA</sequence>
<dbReference type="AlphaFoldDB" id="A0A1E2RXZ9"/>
<proteinExistence type="predicted"/>
<organism evidence="1 2">
    <name type="scientific">Methyloligella halotolerans</name>
    <dbReference type="NCBI Taxonomy" id="1177755"/>
    <lineage>
        <taxon>Bacteria</taxon>
        <taxon>Pseudomonadati</taxon>
        <taxon>Pseudomonadota</taxon>
        <taxon>Alphaproteobacteria</taxon>
        <taxon>Hyphomicrobiales</taxon>
        <taxon>Hyphomicrobiaceae</taxon>
        <taxon>Methyloligella</taxon>
    </lineage>
</organism>
<dbReference type="Pfam" id="PF09956">
    <property type="entry name" value="Phage_cement_2"/>
    <property type="match status" value="1"/>
</dbReference>
<protein>
    <recommendedName>
        <fullName evidence="3">DUF2190 family protein</fullName>
    </recommendedName>
</protein>
<evidence type="ECO:0000313" key="1">
    <source>
        <dbReference type="EMBL" id="ODA67103.1"/>
    </source>
</evidence>
<evidence type="ECO:0008006" key="3">
    <source>
        <dbReference type="Google" id="ProtNLM"/>
    </source>
</evidence>
<name>A0A1E2RXZ9_9HYPH</name>
<dbReference type="InterPro" id="IPR011231">
    <property type="entry name" value="Phage_VT1-Sakai_H0018"/>
</dbReference>
<dbReference type="Proteomes" id="UP000095087">
    <property type="component" value="Unassembled WGS sequence"/>
</dbReference>
<comment type="caution">
    <text evidence="1">The sequence shown here is derived from an EMBL/GenBank/DDBJ whole genome shotgun (WGS) entry which is preliminary data.</text>
</comment>
<accession>A0A1E2RXZ9</accession>